<protein>
    <submittedName>
        <fullName evidence="1">Uncharacterized protein</fullName>
    </submittedName>
</protein>
<evidence type="ECO:0000313" key="1">
    <source>
        <dbReference type="EMBL" id="CAA2964996.1"/>
    </source>
</evidence>
<proteinExistence type="predicted"/>
<accession>A0A8S0Q9A3</accession>
<reference evidence="1 2" key="1">
    <citation type="submission" date="2019-12" db="EMBL/GenBank/DDBJ databases">
        <authorList>
            <person name="Alioto T."/>
            <person name="Alioto T."/>
            <person name="Gomez Garrido J."/>
        </authorList>
    </citation>
    <scope>NUCLEOTIDE SEQUENCE [LARGE SCALE GENOMIC DNA]</scope>
</reference>
<evidence type="ECO:0000313" key="2">
    <source>
        <dbReference type="Proteomes" id="UP000594638"/>
    </source>
</evidence>
<dbReference type="AlphaFoldDB" id="A0A8S0Q9A3"/>
<organism evidence="1 2">
    <name type="scientific">Olea europaea subsp. europaea</name>
    <dbReference type="NCBI Taxonomy" id="158383"/>
    <lineage>
        <taxon>Eukaryota</taxon>
        <taxon>Viridiplantae</taxon>
        <taxon>Streptophyta</taxon>
        <taxon>Embryophyta</taxon>
        <taxon>Tracheophyta</taxon>
        <taxon>Spermatophyta</taxon>
        <taxon>Magnoliopsida</taxon>
        <taxon>eudicotyledons</taxon>
        <taxon>Gunneridae</taxon>
        <taxon>Pentapetalae</taxon>
        <taxon>asterids</taxon>
        <taxon>lamiids</taxon>
        <taxon>Lamiales</taxon>
        <taxon>Oleaceae</taxon>
        <taxon>Oleeae</taxon>
        <taxon>Olea</taxon>
    </lineage>
</organism>
<comment type="caution">
    <text evidence="1">The sequence shown here is derived from an EMBL/GenBank/DDBJ whole genome shotgun (WGS) entry which is preliminary data.</text>
</comment>
<dbReference type="Gramene" id="OE9A099356T1">
    <property type="protein sequence ID" value="OE9A099356C1"/>
    <property type="gene ID" value="OE9A099356"/>
</dbReference>
<gene>
    <name evidence="1" type="ORF">OLEA9_A099356</name>
</gene>
<dbReference type="EMBL" id="CACTIH010001833">
    <property type="protein sequence ID" value="CAA2964996.1"/>
    <property type="molecule type" value="Genomic_DNA"/>
</dbReference>
<dbReference type="Proteomes" id="UP000594638">
    <property type="component" value="Unassembled WGS sequence"/>
</dbReference>
<keyword evidence="2" id="KW-1185">Reference proteome</keyword>
<sequence>MDKWPEEELSAVEEPFTGRRPERIRSFENSQIVGCGNHNLLIEVEIDKSNVDAFQGREKVGGENGDTVREHFLSDRNASDFCLNLAKSSSATPTMNSISMPLFCIQGDDCLRGGEERLAATWPGWGGGVGFGGPESDNGATYGDGIGCEGCEYYSFLHLKTYNATLSDVFRLEYLPFTYSQC</sequence>
<name>A0A8S0Q9A3_OLEEU</name>